<keyword evidence="13" id="KW-1185">Reference proteome</keyword>
<comment type="caution">
    <text evidence="12">The sequence shown here is derived from an EMBL/GenBank/DDBJ whole genome shotgun (WGS) entry which is preliminary data.</text>
</comment>
<keyword evidence="6" id="KW-0406">Ion transport</keyword>
<feature type="transmembrane region" description="Helical" evidence="10">
    <location>
        <begin position="238"/>
        <end position="260"/>
    </location>
</feature>
<feature type="transmembrane region" description="Helical" evidence="10">
    <location>
        <begin position="99"/>
        <end position="118"/>
    </location>
</feature>
<dbReference type="PANTHER" id="PTHR11003">
    <property type="entry name" value="POTASSIUM CHANNEL, SUBFAMILY K"/>
    <property type="match status" value="1"/>
</dbReference>
<feature type="transmembrane region" description="Helical" evidence="10">
    <location>
        <begin position="124"/>
        <end position="147"/>
    </location>
</feature>
<organism evidence="12 13">
    <name type="scientific">Centaurea solstitialis</name>
    <name type="common">yellow star-thistle</name>
    <dbReference type="NCBI Taxonomy" id="347529"/>
    <lineage>
        <taxon>Eukaryota</taxon>
        <taxon>Viridiplantae</taxon>
        <taxon>Streptophyta</taxon>
        <taxon>Embryophyta</taxon>
        <taxon>Tracheophyta</taxon>
        <taxon>Spermatophyta</taxon>
        <taxon>Magnoliopsida</taxon>
        <taxon>eudicotyledons</taxon>
        <taxon>Gunneridae</taxon>
        <taxon>Pentapetalae</taxon>
        <taxon>asterids</taxon>
        <taxon>campanulids</taxon>
        <taxon>Asterales</taxon>
        <taxon>Asteraceae</taxon>
        <taxon>Carduoideae</taxon>
        <taxon>Cardueae</taxon>
        <taxon>Centaureinae</taxon>
        <taxon>Centaurea</taxon>
    </lineage>
</organism>
<evidence type="ECO:0000313" key="12">
    <source>
        <dbReference type="EMBL" id="KAJ9568180.1"/>
    </source>
</evidence>
<sequence length="342" mass="38089">METNGGNQASTQTRESSLPTGEIVVVREPTINPISTEVAMDQNPSSDLESQTDDCDPCLQTSSYYFKVAIILVCFYLGVGVVCFYLVRHQFDGDKTNGVLDAFYFTVILMTSVGYGELTPNSTLSLLFAILFAMVGILLTGAMWSLIAEMFLAPRRKIVLDASKTNKEKVESSTMTIKKCSVKVMAVWLVVFLAIGIVVLVTLEDLKFIDAFYCINATLISVGCDKCFLTKGGRVFALFWMLQGMGLISCILFTFMELCVQKRQSWLVKKILGRTMTLADLVPADLDGDGDILLAEYILFMLNEMEKVTRKDVEPIIEEYQACRHDEGVLRSLQLSLSLRLN</sequence>
<name>A0AA38U7Y4_9ASTR</name>
<comment type="subcellular location">
    <subcellularLocation>
        <location evidence="1">Membrane</location>
        <topology evidence="1">Multi-pass membrane protein</topology>
    </subcellularLocation>
</comment>
<evidence type="ECO:0000256" key="9">
    <source>
        <dbReference type="SAM" id="MobiDB-lite"/>
    </source>
</evidence>
<dbReference type="InterPro" id="IPR013099">
    <property type="entry name" value="K_chnl_dom"/>
</dbReference>
<evidence type="ECO:0000256" key="3">
    <source>
        <dbReference type="ARBA" id="ARBA00022448"/>
    </source>
</evidence>
<dbReference type="GO" id="GO:0009705">
    <property type="term" value="C:plant-type vacuole membrane"/>
    <property type="evidence" value="ECO:0007669"/>
    <property type="project" value="TreeGrafter"/>
</dbReference>
<dbReference type="GO" id="GO:0022841">
    <property type="term" value="F:potassium ion leak channel activity"/>
    <property type="evidence" value="ECO:0007669"/>
    <property type="project" value="TreeGrafter"/>
</dbReference>
<feature type="transmembrane region" description="Helical" evidence="10">
    <location>
        <begin position="184"/>
        <end position="203"/>
    </location>
</feature>
<comment type="similarity">
    <text evidence="2">Belongs to the two pore domain potassium channel (TC 1.A.1.7) family.</text>
</comment>
<proteinExistence type="inferred from homology"/>
<feature type="region of interest" description="Disordered" evidence="9">
    <location>
        <begin position="1"/>
        <end position="23"/>
    </location>
</feature>
<reference evidence="12" key="1">
    <citation type="submission" date="2023-03" db="EMBL/GenBank/DDBJ databases">
        <title>Chromosome-scale reference genome and RAD-based genetic map of yellow starthistle (Centaurea solstitialis) reveal putative structural variation and QTLs associated with invader traits.</title>
        <authorList>
            <person name="Reatini B."/>
            <person name="Cang F.A."/>
            <person name="Jiang Q."/>
            <person name="Mckibben M.T.W."/>
            <person name="Barker M.S."/>
            <person name="Rieseberg L.H."/>
            <person name="Dlugosch K.M."/>
        </authorList>
    </citation>
    <scope>NUCLEOTIDE SEQUENCE</scope>
    <source>
        <strain evidence="12">CAN-66</strain>
        <tissue evidence="12">Leaf</tissue>
    </source>
</reference>
<feature type="transmembrane region" description="Helical" evidence="10">
    <location>
        <begin position="64"/>
        <end position="87"/>
    </location>
</feature>
<keyword evidence="4 10" id="KW-0812">Transmembrane</keyword>
<dbReference type="PANTHER" id="PTHR11003:SF291">
    <property type="entry name" value="IP11374P"/>
    <property type="match status" value="1"/>
</dbReference>
<evidence type="ECO:0000256" key="10">
    <source>
        <dbReference type="SAM" id="Phobius"/>
    </source>
</evidence>
<dbReference type="GO" id="GO:0015271">
    <property type="term" value="F:outward rectifier potassium channel activity"/>
    <property type="evidence" value="ECO:0007669"/>
    <property type="project" value="TreeGrafter"/>
</dbReference>
<evidence type="ECO:0000256" key="2">
    <source>
        <dbReference type="ARBA" id="ARBA00010159"/>
    </source>
</evidence>
<keyword evidence="3" id="KW-0813">Transport</keyword>
<evidence type="ECO:0000259" key="11">
    <source>
        <dbReference type="Pfam" id="PF07885"/>
    </source>
</evidence>
<feature type="compositionally biased region" description="Polar residues" evidence="9">
    <location>
        <begin position="1"/>
        <end position="19"/>
    </location>
</feature>
<gene>
    <name evidence="12" type="ORF">OSB04_004146</name>
</gene>
<evidence type="ECO:0000313" key="13">
    <source>
        <dbReference type="Proteomes" id="UP001172457"/>
    </source>
</evidence>
<dbReference type="Proteomes" id="UP001172457">
    <property type="component" value="Chromosome 1"/>
</dbReference>
<dbReference type="EMBL" id="JARYMX010000001">
    <property type="protein sequence ID" value="KAJ9568180.1"/>
    <property type="molecule type" value="Genomic_DNA"/>
</dbReference>
<accession>A0AA38U7Y4</accession>
<evidence type="ECO:0000256" key="8">
    <source>
        <dbReference type="ARBA" id="ARBA00023303"/>
    </source>
</evidence>
<dbReference type="PRINTS" id="PR01333">
    <property type="entry name" value="2POREKCHANEL"/>
</dbReference>
<evidence type="ECO:0000256" key="5">
    <source>
        <dbReference type="ARBA" id="ARBA00022989"/>
    </source>
</evidence>
<dbReference type="InterPro" id="IPR003280">
    <property type="entry name" value="2pore_dom_K_chnl"/>
</dbReference>
<dbReference type="GO" id="GO:0030322">
    <property type="term" value="P:stabilization of membrane potential"/>
    <property type="evidence" value="ECO:0007669"/>
    <property type="project" value="TreeGrafter"/>
</dbReference>
<feature type="domain" description="Potassium channel" evidence="11">
    <location>
        <begin position="72"/>
        <end position="151"/>
    </location>
</feature>
<dbReference type="Gene3D" id="1.10.287.70">
    <property type="match status" value="2"/>
</dbReference>
<feature type="domain" description="Potassium channel" evidence="11">
    <location>
        <begin position="188"/>
        <end position="259"/>
    </location>
</feature>
<dbReference type="AlphaFoldDB" id="A0AA38U7Y4"/>
<dbReference type="SUPFAM" id="SSF81324">
    <property type="entry name" value="Voltage-gated potassium channels"/>
    <property type="match status" value="2"/>
</dbReference>
<evidence type="ECO:0000256" key="6">
    <source>
        <dbReference type="ARBA" id="ARBA00023065"/>
    </source>
</evidence>
<keyword evidence="8" id="KW-0407">Ion channel</keyword>
<keyword evidence="7 10" id="KW-0472">Membrane</keyword>
<dbReference type="GO" id="GO:0005886">
    <property type="term" value="C:plasma membrane"/>
    <property type="evidence" value="ECO:0007669"/>
    <property type="project" value="TreeGrafter"/>
</dbReference>
<protein>
    <recommendedName>
        <fullName evidence="11">Potassium channel domain-containing protein</fullName>
    </recommendedName>
</protein>
<dbReference type="Pfam" id="PF07885">
    <property type="entry name" value="Ion_trans_2"/>
    <property type="match status" value="2"/>
</dbReference>
<keyword evidence="5 10" id="KW-1133">Transmembrane helix</keyword>
<evidence type="ECO:0000256" key="4">
    <source>
        <dbReference type="ARBA" id="ARBA00022692"/>
    </source>
</evidence>
<evidence type="ECO:0000256" key="1">
    <source>
        <dbReference type="ARBA" id="ARBA00004141"/>
    </source>
</evidence>
<evidence type="ECO:0000256" key="7">
    <source>
        <dbReference type="ARBA" id="ARBA00023136"/>
    </source>
</evidence>